<dbReference type="InterPro" id="IPR009960">
    <property type="entry name" value="Fruit_body_lectin_fun"/>
</dbReference>
<dbReference type="Proteomes" id="UP000284842">
    <property type="component" value="Unassembled WGS sequence"/>
</dbReference>
<name>A0A409WBL3_9AGAR</name>
<protein>
    <submittedName>
        <fullName evidence="1">Uncharacterized protein</fullName>
    </submittedName>
</protein>
<dbReference type="STRING" id="181874.A0A409WBL3"/>
<comment type="caution">
    <text evidence="1">The sequence shown here is derived from an EMBL/GenBank/DDBJ whole genome shotgun (WGS) entry which is preliminary data.</text>
</comment>
<dbReference type="AlphaFoldDB" id="A0A409WBL3"/>
<dbReference type="Gene3D" id="3.40.630.30">
    <property type="match status" value="1"/>
</dbReference>
<keyword evidence="2" id="KW-1185">Reference proteome</keyword>
<dbReference type="EMBL" id="NHTK01005630">
    <property type="protein sequence ID" value="PPQ75894.1"/>
    <property type="molecule type" value="Genomic_DNA"/>
</dbReference>
<gene>
    <name evidence="1" type="ORF">CVT24_001083</name>
</gene>
<dbReference type="Gene3D" id="2.60.270.20">
    <property type="entry name" value="Cytolysin/lectin"/>
    <property type="match status" value="1"/>
</dbReference>
<dbReference type="Pfam" id="PF07367">
    <property type="entry name" value="FB_lectin"/>
    <property type="match status" value="1"/>
</dbReference>
<dbReference type="SUPFAM" id="SSF63724">
    <property type="entry name" value="Cytolysin/lectin"/>
    <property type="match status" value="1"/>
</dbReference>
<dbReference type="OrthoDB" id="4791458at2759"/>
<organism evidence="1 2">
    <name type="scientific">Panaeolus cyanescens</name>
    <dbReference type="NCBI Taxonomy" id="181874"/>
    <lineage>
        <taxon>Eukaryota</taxon>
        <taxon>Fungi</taxon>
        <taxon>Dikarya</taxon>
        <taxon>Basidiomycota</taxon>
        <taxon>Agaricomycotina</taxon>
        <taxon>Agaricomycetes</taxon>
        <taxon>Agaricomycetidae</taxon>
        <taxon>Agaricales</taxon>
        <taxon>Agaricineae</taxon>
        <taxon>Galeropsidaceae</taxon>
        <taxon>Panaeolus</taxon>
    </lineage>
</organism>
<evidence type="ECO:0000313" key="2">
    <source>
        <dbReference type="Proteomes" id="UP000284842"/>
    </source>
</evidence>
<proteinExistence type="predicted"/>
<accession>A0A409WBL3</accession>
<dbReference type="InterPro" id="IPR015926">
    <property type="entry name" value="Cytolysin/lectin"/>
</dbReference>
<sequence>MPPSNSFDIDTLTIRSPTPNDLEQLRSLVGTLFTLKEPLLKHGKISSDAFLTAVKSSPRSSRSLYMLLTNLDAWFVDNIVNASSAPGEGVGSHSEVEKRGTSPKILHLVMGLTVDEYENLGINKRLRAETLRKAKEGDWDWAVVECSNVKTQHLMRDVFGFRVGKETRFEDHEVRGKKPLEGMKGNIMLLYTDLRKSGMSYTITVRVYQTNVNAYFYLVEKAAGSGVHWTKVKGQTVLNMTNSGSSGILRFIADNGENFSLALGVHNYKRWCDIVPSVTNSQTGVTILHEYYAGRSAQREKQLASYATTNAQGRKFSVNFSVPDGQNLVCDVVIG</sequence>
<evidence type="ECO:0000313" key="1">
    <source>
        <dbReference type="EMBL" id="PPQ75894.1"/>
    </source>
</evidence>
<dbReference type="InParanoid" id="A0A409WBL3"/>
<reference evidence="1 2" key="1">
    <citation type="journal article" date="2018" name="Evol. Lett.">
        <title>Horizontal gene cluster transfer increased hallucinogenic mushroom diversity.</title>
        <authorList>
            <person name="Reynolds H.T."/>
            <person name="Vijayakumar V."/>
            <person name="Gluck-Thaler E."/>
            <person name="Korotkin H.B."/>
            <person name="Matheny P.B."/>
            <person name="Slot J.C."/>
        </authorList>
    </citation>
    <scope>NUCLEOTIDE SEQUENCE [LARGE SCALE GENOMIC DNA]</scope>
    <source>
        <strain evidence="1 2">2629</strain>
    </source>
</reference>